<dbReference type="EMBL" id="VUNS01000018">
    <property type="protein sequence ID" value="MST98363.1"/>
    <property type="molecule type" value="Genomic_DNA"/>
</dbReference>
<dbReference type="Pfam" id="PF13377">
    <property type="entry name" value="Peripla_BP_3"/>
    <property type="match status" value="1"/>
</dbReference>
<feature type="domain" description="HTH cro/C1-type" evidence="5">
    <location>
        <begin position="1"/>
        <end position="31"/>
    </location>
</feature>
<name>A0A844G5E0_9BACT</name>
<keyword evidence="2" id="KW-0238">DNA-binding</keyword>
<dbReference type="InterPro" id="IPR010982">
    <property type="entry name" value="Lambda_DNA-bd_dom_sf"/>
</dbReference>
<dbReference type="InterPro" id="IPR001387">
    <property type="entry name" value="Cro/C1-type_HTH"/>
</dbReference>
<evidence type="ECO:0000256" key="3">
    <source>
        <dbReference type="ARBA" id="ARBA00023163"/>
    </source>
</evidence>
<keyword evidence="7" id="KW-1185">Reference proteome</keyword>
<dbReference type="InterPro" id="IPR000843">
    <property type="entry name" value="HTH_LacI"/>
</dbReference>
<dbReference type="PANTHER" id="PTHR30146">
    <property type="entry name" value="LACI-RELATED TRANSCRIPTIONAL REPRESSOR"/>
    <property type="match status" value="1"/>
</dbReference>
<dbReference type="InterPro" id="IPR046335">
    <property type="entry name" value="LacI/GalR-like_sensor"/>
</dbReference>
<protein>
    <submittedName>
        <fullName evidence="6">LacI family transcriptional regulator</fullName>
    </submittedName>
</protein>
<dbReference type="Gene3D" id="3.40.50.2300">
    <property type="match status" value="2"/>
</dbReference>
<reference evidence="6 7" key="1">
    <citation type="submission" date="2019-08" db="EMBL/GenBank/DDBJ databases">
        <title>In-depth cultivation of the pig gut microbiome towards novel bacterial diversity and tailored functional studies.</title>
        <authorList>
            <person name="Wylensek D."/>
            <person name="Hitch T.C.A."/>
            <person name="Clavel T."/>
        </authorList>
    </citation>
    <scope>NUCLEOTIDE SEQUENCE [LARGE SCALE GENOMIC DNA]</scope>
    <source>
        <strain evidence="6 7">BBE-744-WT-12</strain>
    </source>
</reference>
<dbReference type="PROSITE" id="PS50943">
    <property type="entry name" value="HTH_CROC1"/>
    <property type="match status" value="1"/>
</dbReference>
<evidence type="ECO:0000256" key="1">
    <source>
        <dbReference type="ARBA" id="ARBA00023015"/>
    </source>
</evidence>
<organism evidence="6 7">
    <name type="scientific">Victivallis lenta</name>
    <dbReference type="NCBI Taxonomy" id="2606640"/>
    <lineage>
        <taxon>Bacteria</taxon>
        <taxon>Pseudomonadati</taxon>
        <taxon>Lentisphaerota</taxon>
        <taxon>Lentisphaeria</taxon>
        <taxon>Victivallales</taxon>
        <taxon>Victivallaceae</taxon>
        <taxon>Victivallis</taxon>
    </lineage>
</organism>
<feature type="domain" description="HTH lacI-type" evidence="4">
    <location>
        <begin position="1"/>
        <end position="58"/>
    </location>
</feature>
<dbReference type="SUPFAM" id="SSF47413">
    <property type="entry name" value="lambda repressor-like DNA-binding domains"/>
    <property type="match status" value="1"/>
</dbReference>
<keyword evidence="1" id="KW-0805">Transcription regulation</keyword>
<dbReference type="InterPro" id="IPR028082">
    <property type="entry name" value="Peripla_BP_I"/>
</dbReference>
<dbReference type="SMART" id="SM00354">
    <property type="entry name" value="HTH_LACI"/>
    <property type="match status" value="1"/>
</dbReference>
<sequence>MTLKEIAEELKVSPSTVSRVLNGRSKNFSVKPELRKRILEQIEASGYRPNRVFSSLRNKENSQISFLFYDRNLLRQTNPVSDAVDVISRELPKLNYTFNFIPCESVRNLYYPVPEWKVAGLIVPDVIYPRQLRNIEEAGIPYVVVNGICGKSGSAVMSDEAANMRLVMEHLHALGHRRIGYLDGFVPGNHHHSYNDRKRGYAEFCEEYGLEEFQSEPWKYSPVEAQFDELLKQKITAVVCYNDELARQVLYYAWRRGVEIPRRLSVVTFNNVPSQSFAIPPLDALAVPGAEMGAAAARMIVGKLENPDEYLGYSIRIPGRLVRRESAAPAPSA</sequence>
<evidence type="ECO:0000313" key="6">
    <source>
        <dbReference type="EMBL" id="MST98363.1"/>
    </source>
</evidence>
<dbReference type="RefSeq" id="WP_106053416.1">
    <property type="nucleotide sequence ID" value="NZ_DBFCGB010000091.1"/>
</dbReference>
<dbReference type="Pfam" id="PF00356">
    <property type="entry name" value="LacI"/>
    <property type="match status" value="1"/>
</dbReference>
<dbReference type="AlphaFoldDB" id="A0A844G5E0"/>
<accession>A0A844G5E0</accession>
<dbReference type="Proteomes" id="UP000435649">
    <property type="component" value="Unassembled WGS sequence"/>
</dbReference>
<proteinExistence type="predicted"/>
<evidence type="ECO:0000259" key="5">
    <source>
        <dbReference type="PROSITE" id="PS50943"/>
    </source>
</evidence>
<keyword evidence="3" id="KW-0804">Transcription</keyword>
<comment type="caution">
    <text evidence="6">The sequence shown here is derived from an EMBL/GenBank/DDBJ whole genome shotgun (WGS) entry which is preliminary data.</text>
</comment>
<dbReference type="GO" id="GO:0003700">
    <property type="term" value="F:DNA-binding transcription factor activity"/>
    <property type="evidence" value="ECO:0007669"/>
    <property type="project" value="TreeGrafter"/>
</dbReference>
<evidence type="ECO:0000259" key="4">
    <source>
        <dbReference type="PROSITE" id="PS50932"/>
    </source>
</evidence>
<dbReference type="CDD" id="cd01392">
    <property type="entry name" value="HTH_LacI"/>
    <property type="match status" value="1"/>
</dbReference>
<gene>
    <name evidence="6" type="ORF">FYJ85_15080</name>
</gene>
<evidence type="ECO:0000256" key="2">
    <source>
        <dbReference type="ARBA" id="ARBA00023125"/>
    </source>
</evidence>
<dbReference type="GO" id="GO:0000976">
    <property type="term" value="F:transcription cis-regulatory region binding"/>
    <property type="evidence" value="ECO:0007669"/>
    <property type="project" value="TreeGrafter"/>
</dbReference>
<dbReference type="CDD" id="cd06267">
    <property type="entry name" value="PBP1_LacI_sugar_binding-like"/>
    <property type="match status" value="1"/>
</dbReference>
<dbReference type="PROSITE" id="PS50932">
    <property type="entry name" value="HTH_LACI_2"/>
    <property type="match status" value="1"/>
</dbReference>
<evidence type="ECO:0000313" key="7">
    <source>
        <dbReference type="Proteomes" id="UP000435649"/>
    </source>
</evidence>
<dbReference type="PANTHER" id="PTHR30146:SF109">
    <property type="entry name" value="HTH-TYPE TRANSCRIPTIONAL REGULATOR GALS"/>
    <property type="match status" value="1"/>
</dbReference>
<dbReference type="SUPFAM" id="SSF53822">
    <property type="entry name" value="Periplasmic binding protein-like I"/>
    <property type="match status" value="1"/>
</dbReference>
<dbReference type="Gene3D" id="1.10.260.40">
    <property type="entry name" value="lambda repressor-like DNA-binding domains"/>
    <property type="match status" value="1"/>
</dbReference>